<accession>A0ABW5ZZX8</accession>
<keyword evidence="1" id="KW-1133">Transmembrane helix</keyword>
<keyword evidence="1" id="KW-0472">Membrane</keyword>
<evidence type="ECO:0000313" key="2">
    <source>
        <dbReference type="EMBL" id="MFD2918547.1"/>
    </source>
</evidence>
<name>A0ABW5ZZX8_9BACT</name>
<reference evidence="3" key="1">
    <citation type="journal article" date="2019" name="Int. J. Syst. Evol. Microbiol.">
        <title>The Global Catalogue of Microorganisms (GCM) 10K type strain sequencing project: providing services to taxonomists for standard genome sequencing and annotation.</title>
        <authorList>
            <consortium name="The Broad Institute Genomics Platform"/>
            <consortium name="The Broad Institute Genome Sequencing Center for Infectious Disease"/>
            <person name="Wu L."/>
            <person name="Ma J."/>
        </authorList>
    </citation>
    <scope>NUCLEOTIDE SEQUENCE [LARGE SCALE GENOMIC DNA]</scope>
    <source>
        <strain evidence="3">KCTC 23299</strain>
    </source>
</reference>
<feature type="transmembrane region" description="Helical" evidence="1">
    <location>
        <begin position="150"/>
        <end position="171"/>
    </location>
</feature>
<proteinExistence type="predicted"/>
<dbReference type="RefSeq" id="WP_386094856.1">
    <property type="nucleotide sequence ID" value="NZ_JBHUOZ010000001.1"/>
</dbReference>
<feature type="transmembrane region" description="Helical" evidence="1">
    <location>
        <begin position="90"/>
        <end position="111"/>
    </location>
</feature>
<keyword evidence="3" id="KW-1185">Reference proteome</keyword>
<sequence>MSILKSSNPTLQEKSFQGTIFEGMTTGNEMTVNGTLNKFGILMGLMILSTLFSWSQANRGEDMMPYLLVGVFGGLGLALVMAFKKQWSNYLAPAYAILEGLFVGAISAMYNNAYPGLPMQAVALTLLVTLVMFLIYRYRIIKVTGRFRMVITIATAAIAIFYLIQWITFLAMGSPIGSFTNAATPLGIGFSILVVGLAAFNLLLNFDTIEKGVELKAAKYMEWYCAFGLLVTIVWLYLEILRLLSKLQRD</sequence>
<dbReference type="InterPro" id="IPR010539">
    <property type="entry name" value="BaxI_1-like"/>
</dbReference>
<comment type="caution">
    <text evidence="2">The sequence shown here is derived from an EMBL/GenBank/DDBJ whole genome shotgun (WGS) entry which is preliminary data.</text>
</comment>
<dbReference type="PANTHER" id="PTHR41282:SF1">
    <property type="entry name" value="CONSERVED TRANSMEMBRANE PROTEIN-RELATED"/>
    <property type="match status" value="1"/>
</dbReference>
<dbReference type="PANTHER" id="PTHR41282">
    <property type="entry name" value="CONSERVED TRANSMEMBRANE PROTEIN-RELATED"/>
    <property type="match status" value="1"/>
</dbReference>
<feature type="transmembrane region" description="Helical" evidence="1">
    <location>
        <begin position="224"/>
        <end position="244"/>
    </location>
</feature>
<evidence type="ECO:0000313" key="3">
    <source>
        <dbReference type="Proteomes" id="UP001597511"/>
    </source>
</evidence>
<dbReference type="Proteomes" id="UP001597511">
    <property type="component" value="Unassembled WGS sequence"/>
</dbReference>
<feature type="transmembrane region" description="Helical" evidence="1">
    <location>
        <begin position="63"/>
        <end position="83"/>
    </location>
</feature>
<dbReference type="PIRSF" id="PIRSF009160">
    <property type="entry name" value="UCP009160"/>
    <property type="match status" value="1"/>
</dbReference>
<evidence type="ECO:0000256" key="1">
    <source>
        <dbReference type="SAM" id="Phobius"/>
    </source>
</evidence>
<feature type="transmembrane region" description="Helical" evidence="1">
    <location>
        <begin position="183"/>
        <end position="204"/>
    </location>
</feature>
<protein>
    <submittedName>
        <fullName evidence="2">Bax inhibitor-1/YccA family protein</fullName>
    </submittedName>
</protein>
<gene>
    <name evidence="2" type="ORF">ACFS6H_02425</name>
</gene>
<dbReference type="EMBL" id="JBHUOZ010000001">
    <property type="protein sequence ID" value="MFD2918547.1"/>
    <property type="molecule type" value="Genomic_DNA"/>
</dbReference>
<dbReference type="Pfam" id="PF12811">
    <property type="entry name" value="BaxI_1"/>
    <property type="match status" value="1"/>
</dbReference>
<organism evidence="2 3">
    <name type="scientific">Terrimonas rubra</name>
    <dbReference type="NCBI Taxonomy" id="1035890"/>
    <lineage>
        <taxon>Bacteria</taxon>
        <taxon>Pseudomonadati</taxon>
        <taxon>Bacteroidota</taxon>
        <taxon>Chitinophagia</taxon>
        <taxon>Chitinophagales</taxon>
        <taxon>Chitinophagaceae</taxon>
        <taxon>Terrimonas</taxon>
    </lineage>
</organism>
<feature type="transmembrane region" description="Helical" evidence="1">
    <location>
        <begin position="39"/>
        <end position="57"/>
    </location>
</feature>
<keyword evidence="1" id="KW-0812">Transmembrane</keyword>
<feature type="transmembrane region" description="Helical" evidence="1">
    <location>
        <begin position="117"/>
        <end position="138"/>
    </location>
</feature>